<dbReference type="GO" id="GO:0032259">
    <property type="term" value="P:methylation"/>
    <property type="evidence" value="ECO:0007669"/>
    <property type="project" value="UniProtKB-KW"/>
</dbReference>
<name>A0A448KMS4_CAMUP</name>
<keyword evidence="1" id="KW-0808">Transferase</keyword>
<accession>A0A448KMS4</accession>
<dbReference type="Proteomes" id="UP000278157">
    <property type="component" value="Chromosome"/>
</dbReference>
<dbReference type="EMBL" id="LR134372">
    <property type="protein sequence ID" value="VEG84684.1"/>
    <property type="molecule type" value="Genomic_DNA"/>
</dbReference>
<proteinExistence type="predicted"/>
<sequence>MEKLVEQVWDYTKHAKFYSYRPNYAPKSIDMLVCLAHGGGGVSPATLA</sequence>
<organism evidence="1 2">
    <name type="scientific">Campylobacter upsaliensis</name>
    <dbReference type="NCBI Taxonomy" id="28080"/>
    <lineage>
        <taxon>Bacteria</taxon>
        <taxon>Pseudomonadati</taxon>
        <taxon>Campylobacterota</taxon>
        <taxon>Epsilonproteobacteria</taxon>
        <taxon>Campylobacterales</taxon>
        <taxon>Campylobacteraceae</taxon>
        <taxon>Campylobacter</taxon>
    </lineage>
</organism>
<gene>
    <name evidence="1" type="ORF">NCTC11541_00715</name>
</gene>
<keyword evidence="1" id="KW-0489">Methyltransferase</keyword>
<dbReference type="GO" id="GO:0008168">
    <property type="term" value="F:methyltransferase activity"/>
    <property type="evidence" value="ECO:0007669"/>
    <property type="project" value="UniProtKB-KW"/>
</dbReference>
<protein>
    <submittedName>
        <fullName evidence="1">Putative methyltransferase</fullName>
    </submittedName>
</protein>
<evidence type="ECO:0000313" key="2">
    <source>
        <dbReference type="Proteomes" id="UP000278157"/>
    </source>
</evidence>
<reference evidence="1 2" key="1">
    <citation type="submission" date="2018-12" db="EMBL/GenBank/DDBJ databases">
        <authorList>
            <consortium name="Pathogen Informatics"/>
        </authorList>
    </citation>
    <scope>NUCLEOTIDE SEQUENCE [LARGE SCALE GENOMIC DNA]</scope>
    <source>
        <strain evidence="1 2">NCTC11541</strain>
    </source>
</reference>
<dbReference type="AlphaFoldDB" id="A0A448KMS4"/>
<evidence type="ECO:0000313" key="1">
    <source>
        <dbReference type="EMBL" id="VEG84684.1"/>
    </source>
</evidence>